<dbReference type="Gene3D" id="3.40.50.150">
    <property type="entry name" value="Vaccinia Virus protein VP39"/>
    <property type="match status" value="1"/>
</dbReference>
<comment type="caution">
    <text evidence="1">The sequence shown here is derived from an EMBL/GenBank/DDBJ whole genome shotgun (WGS) entry which is preliminary data.</text>
</comment>
<name>A0ABW5CD75_9PROT</name>
<keyword evidence="2" id="KW-1185">Reference proteome</keyword>
<dbReference type="Proteomes" id="UP001597296">
    <property type="component" value="Unassembled WGS sequence"/>
</dbReference>
<proteinExistence type="predicted"/>
<sequence length="282" mass="31762">MGISINLIPLLLDSLQAHHLGGAVLMLGRQVVEIDPDGLAVLLHRERFPPTLGPDQWDQEADRVTPESFFRALGFASVASLDFDGKEGAEIVFDLNRRDTPPDLVGCCDILFDGGTLEHVFHLPNALLHCGNLLRNGGHFVHVGPMNGYVDHGFFQFSPTFWFDWADANGWRVVESVMVRLPSRHRREPPHWRFSCLRPGQFGTVGDFDDAPYLHFMIARKDANTRSDRLPVQRIYAGTSAPPETAELRHFAPFAVTETGQRCPIATKRWAERLRAGFQRKE</sequence>
<dbReference type="SUPFAM" id="SSF53335">
    <property type="entry name" value="S-adenosyl-L-methionine-dependent methyltransferases"/>
    <property type="match status" value="1"/>
</dbReference>
<organism evidence="1 2">
    <name type="scientific">Phaeospirillum tilakii</name>
    <dbReference type="NCBI Taxonomy" id="741673"/>
    <lineage>
        <taxon>Bacteria</taxon>
        <taxon>Pseudomonadati</taxon>
        <taxon>Pseudomonadota</taxon>
        <taxon>Alphaproteobacteria</taxon>
        <taxon>Rhodospirillales</taxon>
        <taxon>Rhodospirillaceae</taxon>
        <taxon>Phaeospirillum</taxon>
    </lineage>
</organism>
<evidence type="ECO:0008006" key="3">
    <source>
        <dbReference type="Google" id="ProtNLM"/>
    </source>
</evidence>
<gene>
    <name evidence="1" type="ORF">ACFSNB_15105</name>
</gene>
<evidence type="ECO:0000313" key="1">
    <source>
        <dbReference type="EMBL" id="MFD2235140.1"/>
    </source>
</evidence>
<reference evidence="2" key="1">
    <citation type="journal article" date="2019" name="Int. J. Syst. Evol. Microbiol.">
        <title>The Global Catalogue of Microorganisms (GCM) 10K type strain sequencing project: providing services to taxonomists for standard genome sequencing and annotation.</title>
        <authorList>
            <consortium name="The Broad Institute Genomics Platform"/>
            <consortium name="The Broad Institute Genome Sequencing Center for Infectious Disease"/>
            <person name="Wu L."/>
            <person name="Ma J."/>
        </authorList>
    </citation>
    <scope>NUCLEOTIDE SEQUENCE [LARGE SCALE GENOMIC DNA]</scope>
    <source>
        <strain evidence="2">KCTC 15012</strain>
    </source>
</reference>
<accession>A0ABW5CD75</accession>
<dbReference type="EMBL" id="JBHUIY010000037">
    <property type="protein sequence ID" value="MFD2235140.1"/>
    <property type="molecule type" value="Genomic_DNA"/>
</dbReference>
<dbReference type="InterPro" id="IPR029063">
    <property type="entry name" value="SAM-dependent_MTases_sf"/>
</dbReference>
<protein>
    <recommendedName>
        <fullName evidence="3">Methyltransferase domain-containing protein</fullName>
    </recommendedName>
</protein>
<dbReference type="RefSeq" id="WP_377318043.1">
    <property type="nucleotide sequence ID" value="NZ_JBHUIY010000037.1"/>
</dbReference>
<evidence type="ECO:0000313" key="2">
    <source>
        <dbReference type="Proteomes" id="UP001597296"/>
    </source>
</evidence>